<accession>A0A7N0VNE9</accession>
<sequence>MSTEEDTLLKQIIALHKPDGREIDVKSLLHLVKLITLFTDQTQDEPSQDIPKAVQSVTSHISELHKTMQDRSKGEGTQDTSMSLLSVITNFNWDAKAVLVLASLAMNHGVWMLAQMYSANSPELENKDHDKLYRLLDFSQPKRLELDAYYFYLSLIYSFSKRPKKNQLPKPALTKLFQALMGVAECIIQLQELPAADLQGYVTEYDNAMSRMPVAVYDLIKIVVHCAAVISRFPSNNYEISDTEDHELSIYAAQLNKKTKDFTDQIKECNQFLEETKVDKVYQIPIPETSRMDNRKALEFLITGGGDQREQNAVVGVSET</sequence>
<name>A0A7N0VNE9_KALFE</name>
<dbReference type="Proteomes" id="UP000594263">
    <property type="component" value="Unplaced"/>
</dbReference>
<dbReference type="PANTHER" id="PTHR33232:SF9">
    <property type="entry name" value="PROTEIN SIEVE ELEMENT OCCLUSION B"/>
    <property type="match status" value="1"/>
</dbReference>
<dbReference type="InterPro" id="IPR027942">
    <property type="entry name" value="SEO_N"/>
</dbReference>
<evidence type="ECO:0000259" key="1">
    <source>
        <dbReference type="Pfam" id="PF14576"/>
    </source>
</evidence>
<dbReference type="EnsemblPlants" id="Kaladp1284s0001.1.v1.1">
    <property type="protein sequence ID" value="Kaladp1284s0001.1.v1.1"/>
    <property type="gene ID" value="Kaladp1284s0001.v1.1"/>
</dbReference>
<protein>
    <recommendedName>
        <fullName evidence="1">Sieve element occlusion N-terminal domain-containing protein</fullName>
    </recommendedName>
</protein>
<feature type="domain" description="Sieve element occlusion N-terminal" evidence="1">
    <location>
        <begin position="4"/>
        <end position="121"/>
    </location>
</feature>
<keyword evidence="3" id="KW-1185">Reference proteome</keyword>
<dbReference type="OMA" id="IAMLTHI"/>
<evidence type="ECO:0000313" key="3">
    <source>
        <dbReference type="Proteomes" id="UP000594263"/>
    </source>
</evidence>
<dbReference type="AlphaFoldDB" id="A0A7N0VNE9"/>
<dbReference type="GO" id="GO:0010088">
    <property type="term" value="P:phloem development"/>
    <property type="evidence" value="ECO:0007669"/>
    <property type="project" value="InterPro"/>
</dbReference>
<dbReference type="Gramene" id="Kaladp1284s0001.1.v1.1">
    <property type="protein sequence ID" value="Kaladp1284s0001.1.v1.1"/>
    <property type="gene ID" value="Kaladp1284s0001.v1.1"/>
</dbReference>
<dbReference type="InterPro" id="IPR039299">
    <property type="entry name" value="SEOA"/>
</dbReference>
<feature type="domain" description="Sieve element occlusion N-terminal" evidence="1">
    <location>
        <begin position="172"/>
        <end position="283"/>
    </location>
</feature>
<dbReference type="PANTHER" id="PTHR33232">
    <property type="entry name" value="PROTEIN SIEVE ELEMENT OCCLUSION B-LIKE"/>
    <property type="match status" value="1"/>
</dbReference>
<organism evidence="2 3">
    <name type="scientific">Kalanchoe fedtschenkoi</name>
    <name type="common">Lavender scallops</name>
    <name type="synonym">South American air plant</name>
    <dbReference type="NCBI Taxonomy" id="63787"/>
    <lineage>
        <taxon>Eukaryota</taxon>
        <taxon>Viridiplantae</taxon>
        <taxon>Streptophyta</taxon>
        <taxon>Embryophyta</taxon>
        <taxon>Tracheophyta</taxon>
        <taxon>Spermatophyta</taxon>
        <taxon>Magnoliopsida</taxon>
        <taxon>eudicotyledons</taxon>
        <taxon>Gunneridae</taxon>
        <taxon>Pentapetalae</taxon>
        <taxon>Saxifragales</taxon>
        <taxon>Crassulaceae</taxon>
        <taxon>Kalanchoe</taxon>
    </lineage>
</organism>
<proteinExistence type="predicted"/>
<reference evidence="2" key="1">
    <citation type="submission" date="2021-01" db="UniProtKB">
        <authorList>
            <consortium name="EnsemblPlants"/>
        </authorList>
    </citation>
    <scope>IDENTIFICATION</scope>
</reference>
<dbReference type="Pfam" id="PF14576">
    <property type="entry name" value="SEO_N"/>
    <property type="match status" value="2"/>
</dbReference>
<evidence type="ECO:0000313" key="2">
    <source>
        <dbReference type="EnsemblPlants" id="Kaladp1284s0001.1.v1.1"/>
    </source>
</evidence>